<dbReference type="Pfam" id="PF13185">
    <property type="entry name" value="GAF_2"/>
    <property type="match status" value="1"/>
</dbReference>
<dbReference type="PANTHER" id="PTHR43547:SF2">
    <property type="entry name" value="HYBRID SIGNAL TRANSDUCTION HISTIDINE KINASE C"/>
    <property type="match status" value="1"/>
</dbReference>
<dbReference type="PROSITE" id="PS50110">
    <property type="entry name" value="RESPONSE_REGULATORY"/>
    <property type="match status" value="1"/>
</dbReference>
<evidence type="ECO:0000256" key="5">
    <source>
        <dbReference type="ARBA" id="ARBA00022777"/>
    </source>
</evidence>
<evidence type="ECO:0000256" key="1">
    <source>
        <dbReference type="ARBA" id="ARBA00000085"/>
    </source>
</evidence>
<evidence type="ECO:0000313" key="9">
    <source>
        <dbReference type="EMBL" id="MBB5399312.1"/>
    </source>
</evidence>
<feature type="domain" description="Response regulatory" evidence="8">
    <location>
        <begin position="436"/>
        <end position="552"/>
    </location>
</feature>
<dbReference type="SUPFAM" id="SSF55781">
    <property type="entry name" value="GAF domain-like"/>
    <property type="match status" value="1"/>
</dbReference>
<dbReference type="InterPro" id="IPR011006">
    <property type="entry name" value="CheY-like_superfamily"/>
</dbReference>
<dbReference type="Pfam" id="PF00072">
    <property type="entry name" value="Response_reg"/>
    <property type="match status" value="1"/>
</dbReference>
<dbReference type="Pfam" id="PF00512">
    <property type="entry name" value="HisKA"/>
    <property type="match status" value="1"/>
</dbReference>
<dbReference type="EMBL" id="JACHDE010000002">
    <property type="protein sequence ID" value="MBB5399312.1"/>
    <property type="molecule type" value="Genomic_DNA"/>
</dbReference>
<proteinExistence type="predicted"/>
<dbReference type="Gene3D" id="3.40.50.2300">
    <property type="match status" value="1"/>
</dbReference>
<dbReference type="InterPro" id="IPR003594">
    <property type="entry name" value="HATPase_dom"/>
</dbReference>
<gene>
    <name evidence="9" type="ORF">HDG41_001351</name>
</gene>
<dbReference type="Gene3D" id="3.30.565.10">
    <property type="entry name" value="Histidine kinase-like ATPase, C-terminal domain"/>
    <property type="match status" value="1"/>
</dbReference>
<dbReference type="InterPro" id="IPR003661">
    <property type="entry name" value="HisK_dim/P_dom"/>
</dbReference>
<evidence type="ECO:0000259" key="8">
    <source>
        <dbReference type="PROSITE" id="PS50110"/>
    </source>
</evidence>
<evidence type="ECO:0000313" key="10">
    <source>
        <dbReference type="Proteomes" id="UP000592820"/>
    </source>
</evidence>
<dbReference type="InterPro" id="IPR036097">
    <property type="entry name" value="HisK_dim/P_sf"/>
</dbReference>
<protein>
    <recommendedName>
        <fullName evidence="2">histidine kinase</fullName>
        <ecNumber evidence="2">2.7.13.3</ecNumber>
    </recommendedName>
</protein>
<sequence>MAPSADELASRPAKEADYARENQSLLRLARAQTGSREHLLNAIASEAMALCCAGSAGISLVEGPPDGRRFRWLAVAGLCAGLQGRTTAWDECPCGVTLEGGAARLFVDPQQQFPSLNFPGVEVREGIVVPIPCDNGHLGAIWVMSHNKGCRFDSEDARVLSDLAMVAGAAVTMVNVRDDGADNDRRHNEFIAMLAHELRNPMAPIDGAIAAAKRLVVDNDKADAVLTIAQRQMKHLRTLVDDLLDAARLKHGKLTIRRSDTLLAEIVSDAVAAIDYDVRSRGHTLRLTGLDRAIPVRADHVRLSQVLGNLLSNAAKYTPAGGLIELTVRSGNPSDARMLVIEVSDNGIGIDSSIAPHVFDLFAQCSSGSARSEGGLGIGLAVAKRLVELHDGEIDIHSDGPGCGTRVTLRLPILRTQPPATPGDATDKGRDFRALRIVLVDDNVDALHVLFVLLDLEGYRVSAVDNGRAAIDLITRTRPELAIVDVAMPVMDGFEVARRIRANPELDGTILVALTGYSSDSERNQTLAAGFDHHLSKPLSLEKLRDVLADSAERLVGGAR</sequence>
<dbReference type="SUPFAM" id="SSF47384">
    <property type="entry name" value="Homodimeric domain of signal transducing histidine kinase"/>
    <property type="match status" value="1"/>
</dbReference>
<dbReference type="PANTHER" id="PTHR43547">
    <property type="entry name" value="TWO-COMPONENT HISTIDINE KINASE"/>
    <property type="match status" value="1"/>
</dbReference>
<dbReference type="SMART" id="SM00387">
    <property type="entry name" value="HATPase_c"/>
    <property type="match status" value="1"/>
</dbReference>
<evidence type="ECO:0000256" key="6">
    <source>
        <dbReference type="PROSITE-ProRule" id="PRU00169"/>
    </source>
</evidence>
<accession>A0A7W8L2P0</accession>
<dbReference type="InterPro" id="IPR003018">
    <property type="entry name" value="GAF"/>
</dbReference>
<dbReference type="AlphaFoldDB" id="A0A7W8L2P0"/>
<evidence type="ECO:0000256" key="2">
    <source>
        <dbReference type="ARBA" id="ARBA00012438"/>
    </source>
</evidence>
<dbReference type="SUPFAM" id="SSF52172">
    <property type="entry name" value="CheY-like"/>
    <property type="match status" value="1"/>
</dbReference>
<comment type="catalytic activity">
    <reaction evidence="1">
        <text>ATP + protein L-histidine = ADP + protein N-phospho-L-histidine.</text>
        <dbReference type="EC" id="2.7.13.3"/>
    </reaction>
</comment>
<dbReference type="GO" id="GO:0000155">
    <property type="term" value="F:phosphorelay sensor kinase activity"/>
    <property type="evidence" value="ECO:0007669"/>
    <property type="project" value="InterPro"/>
</dbReference>
<dbReference type="SUPFAM" id="SSF55874">
    <property type="entry name" value="ATPase domain of HSP90 chaperone/DNA topoisomerase II/histidine kinase"/>
    <property type="match status" value="1"/>
</dbReference>
<name>A0A7W8L2P0_9BURK</name>
<dbReference type="InterPro" id="IPR004358">
    <property type="entry name" value="Sig_transdc_His_kin-like_C"/>
</dbReference>
<dbReference type="InterPro" id="IPR029016">
    <property type="entry name" value="GAF-like_dom_sf"/>
</dbReference>
<comment type="caution">
    <text evidence="9">The sequence shown here is derived from an EMBL/GenBank/DDBJ whole genome shotgun (WGS) entry which is preliminary data.</text>
</comment>
<reference evidence="9 10" key="1">
    <citation type="submission" date="2020-08" db="EMBL/GenBank/DDBJ databases">
        <title>Genomic Encyclopedia of Type Strains, Phase IV (KMG-V): Genome sequencing to study the core and pangenomes of soil and plant-associated prokaryotes.</title>
        <authorList>
            <person name="Whitman W."/>
        </authorList>
    </citation>
    <scope>NUCLEOTIDE SEQUENCE [LARGE SCALE GENOMIC DNA]</scope>
    <source>
        <strain evidence="9 10">JPY162</strain>
    </source>
</reference>
<keyword evidence="5 9" id="KW-0418">Kinase</keyword>
<dbReference type="InterPro" id="IPR001789">
    <property type="entry name" value="Sig_transdc_resp-reg_receiver"/>
</dbReference>
<dbReference type="RefSeq" id="WP_184225617.1">
    <property type="nucleotide sequence ID" value="NZ_JACHDE010000002.1"/>
</dbReference>
<evidence type="ECO:0000259" key="7">
    <source>
        <dbReference type="PROSITE" id="PS50109"/>
    </source>
</evidence>
<dbReference type="Gene3D" id="1.10.287.130">
    <property type="match status" value="1"/>
</dbReference>
<dbReference type="Proteomes" id="UP000592820">
    <property type="component" value="Unassembled WGS sequence"/>
</dbReference>
<dbReference type="Pfam" id="PF02518">
    <property type="entry name" value="HATPase_c"/>
    <property type="match status" value="1"/>
</dbReference>
<evidence type="ECO:0000256" key="3">
    <source>
        <dbReference type="ARBA" id="ARBA00022553"/>
    </source>
</evidence>
<dbReference type="CDD" id="cd00075">
    <property type="entry name" value="HATPase"/>
    <property type="match status" value="1"/>
</dbReference>
<feature type="modified residue" description="4-aspartylphosphate" evidence="6">
    <location>
        <position position="485"/>
    </location>
</feature>
<dbReference type="PROSITE" id="PS50109">
    <property type="entry name" value="HIS_KIN"/>
    <property type="match status" value="1"/>
</dbReference>
<dbReference type="PRINTS" id="PR00344">
    <property type="entry name" value="BCTRLSENSOR"/>
</dbReference>
<organism evidence="9 10">
    <name type="scientific">Paraburkholderia youngii</name>
    <dbReference type="NCBI Taxonomy" id="2782701"/>
    <lineage>
        <taxon>Bacteria</taxon>
        <taxon>Pseudomonadati</taxon>
        <taxon>Pseudomonadota</taxon>
        <taxon>Betaproteobacteria</taxon>
        <taxon>Burkholderiales</taxon>
        <taxon>Burkholderiaceae</taxon>
        <taxon>Paraburkholderia</taxon>
    </lineage>
</organism>
<dbReference type="InterPro" id="IPR036890">
    <property type="entry name" value="HATPase_C_sf"/>
</dbReference>
<keyword evidence="3 6" id="KW-0597">Phosphoprotein</keyword>
<dbReference type="Gene3D" id="3.30.450.40">
    <property type="match status" value="1"/>
</dbReference>
<dbReference type="SMART" id="SM00388">
    <property type="entry name" value="HisKA"/>
    <property type="match status" value="1"/>
</dbReference>
<keyword evidence="4" id="KW-0808">Transferase</keyword>
<dbReference type="CDD" id="cd00082">
    <property type="entry name" value="HisKA"/>
    <property type="match status" value="1"/>
</dbReference>
<dbReference type="EC" id="2.7.13.3" evidence="2"/>
<dbReference type="SMART" id="SM00448">
    <property type="entry name" value="REC"/>
    <property type="match status" value="1"/>
</dbReference>
<feature type="domain" description="Histidine kinase" evidence="7">
    <location>
        <begin position="193"/>
        <end position="415"/>
    </location>
</feature>
<dbReference type="InterPro" id="IPR005467">
    <property type="entry name" value="His_kinase_dom"/>
</dbReference>
<evidence type="ECO:0000256" key="4">
    <source>
        <dbReference type="ARBA" id="ARBA00022679"/>
    </source>
</evidence>
<dbReference type="CDD" id="cd17580">
    <property type="entry name" value="REC_2_DhkD-like"/>
    <property type="match status" value="1"/>
</dbReference>